<dbReference type="Gene3D" id="3.40.50.300">
    <property type="entry name" value="P-loop containing nucleotide triphosphate hydrolases"/>
    <property type="match status" value="1"/>
</dbReference>
<feature type="compositionally biased region" description="Low complexity" evidence="6">
    <location>
        <begin position="65"/>
        <end position="74"/>
    </location>
</feature>
<accession>A0A162IA61</accession>
<proteinExistence type="inferred from homology"/>
<name>A0A162IA61_9EURO</name>
<feature type="region of interest" description="Disordered" evidence="6">
    <location>
        <begin position="1"/>
        <end position="125"/>
    </location>
</feature>
<comment type="caution">
    <text evidence="9">The sequence shown here is derived from an EMBL/GenBank/DDBJ whole genome shotgun (WGS) entry which is preliminary data.</text>
</comment>
<dbReference type="InterPro" id="IPR041664">
    <property type="entry name" value="AAA_16"/>
</dbReference>
<dbReference type="InterPro" id="IPR016527">
    <property type="entry name" value="ORC4"/>
</dbReference>
<feature type="compositionally biased region" description="Polar residues" evidence="6">
    <location>
        <begin position="31"/>
        <end position="43"/>
    </location>
</feature>
<dbReference type="GO" id="GO:0003688">
    <property type="term" value="F:DNA replication origin binding"/>
    <property type="evidence" value="ECO:0007669"/>
    <property type="project" value="TreeGrafter"/>
</dbReference>
<evidence type="ECO:0000256" key="4">
    <source>
        <dbReference type="ARBA" id="ARBA00023125"/>
    </source>
</evidence>
<feature type="compositionally biased region" description="Acidic residues" evidence="6">
    <location>
        <begin position="95"/>
        <end position="105"/>
    </location>
</feature>
<keyword evidence="3" id="KW-0235">DNA replication</keyword>
<evidence type="ECO:0000259" key="7">
    <source>
        <dbReference type="Pfam" id="PF13191"/>
    </source>
</evidence>
<keyword evidence="5" id="KW-0539">Nucleus</keyword>
<keyword evidence="4" id="KW-0238">DNA-binding</keyword>
<evidence type="ECO:0000256" key="1">
    <source>
        <dbReference type="ARBA" id="ARBA00004123"/>
    </source>
</evidence>
<evidence type="ECO:0000256" key="2">
    <source>
        <dbReference type="ARBA" id="ARBA00005334"/>
    </source>
</evidence>
<feature type="domain" description="Origin recognition complex subunit 4 C-terminal" evidence="8">
    <location>
        <begin position="455"/>
        <end position="687"/>
    </location>
</feature>
<feature type="compositionally biased region" description="Basic residues" evidence="6">
    <location>
        <begin position="75"/>
        <end position="85"/>
    </location>
</feature>
<feature type="compositionally biased region" description="Acidic residues" evidence="6">
    <location>
        <begin position="154"/>
        <end position="167"/>
    </location>
</feature>
<dbReference type="SUPFAM" id="SSF52540">
    <property type="entry name" value="P-loop containing nucleoside triphosphate hydrolases"/>
    <property type="match status" value="1"/>
</dbReference>
<gene>
    <name evidence="9" type="ORF">AAP_03748</name>
</gene>
<dbReference type="InterPro" id="IPR027417">
    <property type="entry name" value="P-loop_NTPase"/>
</dbReference>
<dbReference type="PANTHER" id="PTHR12087:SF0">
    <property type="entry name" value="ORIGIN RECOGNITION COMPLEX SUBUNIT 4"/>
    <property type="match status" value="1"/>
</dbReference>
<dbReference type="AlphaFoldDB" id="A0A162IA61"/>
<keyword evidence="10" id="KW-1185">Reference proteome</keyword>
<dbReference type="EMBL" id="AZGZ01000016">
    <property type="protein sequence ID" value="KZZ90653.1"/>
    <property type="molecule type" value="Genomic_DNA"/>
</dbReference>
<dbReference type="FunFam" id="3.40.50.300:FF:001597">
    <property type="entry name" value="Origin recognition complex subunit Orc4"/>
    <property type="match status" value="1"/>
</dbReference>
<sequence length="706" mass="78282">MTDSTPSQSLRSRRSRRSIAPNDSKEGKDATNLNDSSVPSAISGSDDELSMETPVAAARPRRALRTPVAASSPSRARRASARKRSGSQDPSQDLNDGDGDDDDDAVSVQSRHSERKRKPPKWTENFVLTYDMPSLKRPQKRLHVRNSRKRKVDDYEEDDEDEVDEGASQEAKEGGECPENSSPAASDGELHDANGDRSAEKPSNHRSAPEIQKDPLYIRKFKSYLKTQKARSQTAVHVQSILERLSGRQPIPLKGLTEEYQTVHQLMEQTIVAGEGNSLLLIGSRGTGKTNIVETAITDLSRLYNDDFHVVRLNGFLHTDDRIALREIWRQLGREMKAADDFVGVHTYADTMASLLALLSHPEELYGASEDPNVVTTAKSVIIVLDEFDLFAHHARQTLLYNLFDIAQSRKAPLIVIGLTTKVEVTENLEKRVKSRFSSRSVFVTKPRSFKIFCEICKAGLLYRNKADTDSNEPSLLAQRKNGLNVQQADNQWDNYVQHLFEDEDFQHKLQMIFCTTASPADFFSDAVFPLTKLFHSLKNTNMKAPIDVPTPKSFISLSSQDPAPFPFQPTTSSTSTTSLPLSLLLAATRLMAIHDPGINSSHSATTGPIALSFATVYSEYVRLITSAKVSASASGAAATAGRVWNKDVAREAWEKLAEWGLIVPAGLGHDTGDLRQFKMEVSFEEVLAELGEQGVGTLGRWWRQT</sequence>
<feature type="compositionally biased region" description="Basic residues" evidence="6">
    <location>
        <begin position="138"/>
        <end position="150"/>
    </location>
</feature>
<evidence type="ECO:0000256" key="3">
    <source>
        <dbReference type="ARBA" id="ARBA00022705"/>
    </source>
</evidence>
<protein>
    <submittedName>
        <fullName evidence="9">Origin recognition complex subunit 4</fullName>
    </submittedName>
</protein>
<dbReference type="VEuPathDB" id="FungiDB:AAP_03748"/>
<dbReference type="OrthoDB" id="343623at2759"/>
<feature type="region of interest" description="Disordered" evidence="6">
    <location>
        <begin position="138"/>
        <end position="212"/>
    </location>
</feature>
<organism evidence="9 10">
    <name type="scientific">Ascosphaera apis ARSEF 7405</name>
    <dbReference type="NCBI Taxonomy" id="392613"/>
    <lineage>
        <taxon>Eukaryota</taxon>
        <taxon>Fungi</taxon>
        <taxon>Dikarya</taxon>
        <taxon>Ascomycota</taxon>
        <taxon>Pezizomycotina</taxon>
        <taxon>Eurotiomycetes</taxon>
        <taxon>Eurotiomycetidae</taxon>
        <taxon>Onygenales</taxon>
        <taxon>Ascosphaeraceae</taxon>
        <taxon>Ascosphaera</taxon>
    </lineage>
</organism>
<comment type="subcellular location">
    <subcellularLocation>
        <location evidence="1">Nucleus</location>
    </subcellularLocation>
</comment>
<dbReference type="InterPro" id="IPR032705">
    <property type="entry name" value="ORC4_C"/>
</dbReference>
<feature type="domain" description="Orc1-like AAA ATPase" evidence="7">
    <location>
        <begin position="254"/>
        <end position="417"/>
    </location>
</feature>
<feature type="compositionally biased region" description="Basic and acidic residues" evidence="6">
    <location>
        <begin position="188"/>
        <end position="212"/>
    </location>
</feature>
<evidence type="ECO:0000313" key="10">
    <source>
        <dbReference type="Proteomes" id="UP000242877"/>
    </source>
</evidence>
<dbReference type="GO" id="GO:0006270">
    <property type="term" value="P:DNA replication initiation"/>
    <property type="evidence" value="ECO:0007669"/>
    <property type="project" value="TreeGrafter"/>
</dbReference>
<dbReference type="Pfam" id="PF14629">
    <property type="entry name" value="ORC4_C"/>
    <property type="match status" value="1"/>
</dbReference>
<dbReference type="Proteomes" id="UP000242877">
    <property type="component" value="Unassembled WGS sequence"/>
</dbReference>
<evidence type="ECO:0000313" key="9">
    <source>
        <dbReference type="EMBL" id="KZZ90653.1"/>
    </source>
</evidence>
<evidence type="ECO:0000256" key="6">
    <source>
        <dbReference type="SAM" id="MobiDB-lite"/>
    </source>
</evidence>
<comment type="similarity">
    <text evidence="2">Belongs to the ORC4 family.</text>
</comment>
<dbReference type="Pfam" id="PF13191">
    <property type="entry name" value="AAA_16"/>
    <property type="match status" value="1"/>
</dbReference>
<dbReference type="GO" id="GO:0005664">
    <property type="term" value="C:nuclear origin of replication recognition complex"/>
    <property type="evidence" value="ECO:0007669"/>
    <property type="project" value="TreeGrafter"/>
</dbReference>
<evidence type="ECO:0000259" key="8">
    <source>
        <dbReference type="Pfam" id="PF14629"/>
    </source>
</evidence>
<evidence type="ECO:0000256" key="5">
    <source>
        <dbReference type="ARBA" id="ARBA00023242"/>
    </source>
</evidence>
<reference evidence="9 10" key="1">
    <citation type="journal article" date="2016" name="Genome Biol. Evol.">
        <title>Divergent and convergent evolution of fungal pathogenicity.</title>
        <authorList>
            <person name="Shang Y."/>
            <person name="Xiao G."/>
            <person name="Zheng P."/>
            <person name="Cen K."/>
            <person name="Zhan S."/>
            <person name="Wang C."/>
        </authorList>
    </citation>
    <scope>NUCLEOTIDE SEQUENCE [LARGE SCALE GENOMIC DNA]</scope>
    <source>
        <strain evidence="9 10">ARSEF 7405</strain>
    </source>
</reference>
<dbReference type="PANTHER" id="PTHR12087">
    <property type="entry name" value="ORIGIN RECOGNITION COMPLEX SUBUNIT 4"/>
    <property type="match status" value="1"/>
</dbReference>